<dbReference type="EMBL" id="GAMC01010244">
    <property type="protein sequence ID" value="JAB96311.1"/>
    <property type="molecule type" value="mRNA"/>
</dbReference>
<dbReference type="KEGG" id="ccat:101458976"/>
<dbReference type="Proteomes" id="UP000606786">
    <property type="component" value="Unassembled WGS sequence"/>
</dbReference>
<dbReference type="InterPro" id="IPR032675">
    <property type="entry name" value="LRR_dom_sf"/>
</dbReference>
<proteinExistence type="evidence at transcript level"/>
<reference evidence="3" key="3">
    <citation type="submission" date="2020-11" db="EMBL/GenBank/DDBJ databases">
        <authorList>
            <person name="Whitehead M."/>
        </authorList>
    </citation>
    <scope>NUCLEOTIDE SEQUENCE</scope>
    <source>
        <strain evidence="3">EGII</strain>
    </source>
</reference>
<dbReference type="GO" id="GO:0019005">
    <property type="term" value="C:SCF ubiquitin ligase complex"/>
    <property type="evidence" value="ECO:0007669"/>
    <property type="project" value="TreeGrafter"/>
</dbReference>
<gene>
    <name evidence="4" type="primary">FXL20</name>
    <name evidence="3" type="ORF">CCAP1982_LOCUS12976</name>
</gene>
<dbReference type="GO" id="GO:0031146">
    <property type="term" value="P:SCF-dependent proteasomal ubiquitin-dependent protein catabolic process"/>
    <property type="evidence" value="ECO:0007669"/>
    <property type="project" value="TreeGrafter"/>
</dbReference>
<keyword evidence="5" id="KW-1185">Reference proteome</keyword>
<dbReference type="Pfam" id="PF13516">
    <property type="entry name" value="LRR_6"/>
    <property type="match status" value="1"/>
</dbReference>
<dbReference type="SMART" id="SM00367">
    <property type="entry name" value="LRR_CC"/>
    <property type="match status" value="5"/>
</dbReference>
<accession>W8B580</accession>
<reference evidence="4" key="2">
    <citation type="journal article" date="2014" name="BMC Genomics">
        <title>A genomic perspective to assessing quality of mass-reared SIT flies used in Mediterranean fruit fly (Ceratitis capitata) eradication in California.</title>
        <authorList>
            <person name="Calla B."/>
            <person name="Hall B."/>
            <person name="Hou S."/>
            <person name="Geib S.M."/>
        </authorList>
    </citation>
    <scope>NUCLEOTIDE SEQUENCE</scope>
</reference>
<dbReference type="EMBL" id="CAJHJT010000034">
    <property type="protein sequence ID" value="CAD7004581.1"/>
    <property type="molecule type" value="Genomic_DNA"/>
</dbReference>
<reference evidence="4" key="1">
    <citation type="submission" date="2013-07" db="EMBL/GenBank/DDBJ databases">
        <authorList>
            <person name="Geib S."/>
        </authorList>
    </citation>
    <scope>NUCLEOTIDE SEQUENCE</scope>
</reference>
<dbReference type="AlphaFoldDB" id="W8B580"/>
<dbReference type="Pfam" id="PF00646">
    <property type="entry name" value="F-box"/>
    <property type="match status" value="1"/>
</dbReference>
<dbReference type="EMBL" id="GAMC01010245">
    <property type="protein sequence ID" value="JAB96310.1"/>
    <property type="molecule type" value="mRNA"/>
</dbReference>
<dbReference type="InterPro" id="IPR001611">
    <property type="entry name" value="Leu-rich_rpt"/>
</dbReference>
<organism evidence="4">
    <name type="scientific">Ceratitis capitata</name>
    <name type="common">Mediterranean fruit fly</name>
    <name type="synonym">Tephritis capitata</name>
    <dbReference type="NCBI Taxonomy" id="7213"/>
    <lineage>
        <taxon>Eukaryota</taxon>
        <taxon>Metazoa</taxon>
        <taxon>Ecdysozoa</taxon>
        <taxon>Arthropoda</taxon>
        <taxon>Hexapoda</taxon>
        <taxon>Insecta</taxon>
        <taxon>Pterygota</taxon>
        <taxon>Neoptera</taxon>
        <taxon>Endopterygota</taxon>
        <taxon>Diptera</taxon>
        <taxon>Brachycera</taxon>
        <taxon>Muscomorpha</taxon>
        <taxon>Tephritoidea</taxon>
        <taxon>Tephritidae</taxon>
        <taxon>Ceratitis</taxon>
        <taxon>Ceratitis</taxon>
    </lineage>
</organism>
<evidence type="ECO:0000259" key="2">
    <source>
        <dbReference type="Pfam" id="PF00646"/>
    </source>
</evidence>
<dbReference type="GeneID" id="101458976"/>
<dbReference type="InterPro" id="IPR006553">
    <property type="entry name" value="Leu-rich_rpt_Cys-con_subtyp"/>
</dbReference>
<sequence length="459" mass="52812">MSYKRAAGVSTNPSILMLNDDCLLEIFNHLELHDQLRLATICPRLRNVYQYYCQRHCKCLLADDINDLSTKEIRRFFEIAGESLVTLINMPHTDQERNEYVTQVHKNCPNIRRIHFGMTKIKSKCLRKLFLNMKYLTCLHLQKCSLNDNAMQSVSELTTLQVLKLEGEEDITGRFLSKLINLKELALVECGIIDDYFVAMCKSLRDLQKLTLQWCDELTDVAIAALSEHCVNIETLNISCNQSYEYYAIAQLPKLVNLEISAEMFRTQSFNLLLNRLAECKGEQLECLRIYSPRLIVDDGMSSLSRFKNLKLFGCDCSKYIDADCLLYIFALQHLEVISLRYCRSVTNEAVLMLLDGCPKLKYINLMHCDQLTDELVYKTIDLLQAKQSQRQGVRDNKPVLMMVAGTKIGSLMSNDAKYLAALTSGTLRLSFANPFQYAYENLYYTFNVPAVGDLKYFY</sequence>
<dbReference type="InterPro" id="IPR001810">
    <property type="entry name" value="F-box_dom"/>
</dbReference>
<evidence type="ECO:0000313" key="3">
    <source>
        <dbReference type="EMBL" id="CAD7004581.1"/>
    </source>
</evidence>
<protein>
    <submittedName>
        <fullName evidence="3">(Mediterranean fruit fly) hypothetical protein</fullName>
    </submittedName>
    <submittedName>
        <fullName evidence="4">F-box/LRR-repeat protein 20</fullName>
    </submittedName>
</protein>
<keyword evidence="1" id="KW-0833">Ubl conjugation pathway</keyword>
<evidence type="ECO:0000313" key="5">
    <source>
        <dbReference type="Proteomes" id="UP000606786"/>
    </source>
</evidence>
<dbReference type="OrthoDB" id="6492012at2759"/>
<evidence type="ECO:0000313" key="4">
    <source>
        <dbReference type="EMBL" id="JAB96310.1"/>
    </source>
</evidence>
<evidence type="ECO:0000256" key="1">
    <source>
        <dbReference type="ARBA" id="ARBA00022786"/>
    </source>
</evidence>
<dbReference type="InterPro" id="IPR036047">
    <property type="entry name" value="F-box-like_dom_sf"/>
</dbReference>
<dbReference type="SUPFAM" id="SSF81383">
    <property type="entry name" value="F-box domain"/>
    <property type="match status" value="1"/>
</dbReference>
<dbReference type="SUPFAM" id="SSF52047">
    <property type="entry name" value="RNI-like"/>
    <property type="match status" value="1"/>
</dbReference>
<feature type="domain" description="F-box" evidence="2">
    <location>
        <begin position="15"/>
        <end position="47"/>
    </location>
</feature>
<dbReference type="Gene3D" id="3.80.10.10">
    <property type="entry name" value="Ribonuclease Inhibitor"/>
    <property type="match status" value="1"/>
</dbReference>
<dbReference type="PANTHER" id="PTHR13318">
    <property type="entry name" value="PARTNER OF PAIRED, ISOFORM B-RELATED"/>
    <property type="match status" value="1"/>
</dbReference>
<name>W8B580_CERCA</name>